<protein>
    <submittedName>
        <fullName evidence="7">GH25 family lysozyme M1 (1,4-beta-N-acetylmuramidase)</fullName>
    </submittedName>
</protein>
<dbReference type="RefSeq" id="WP_209686155.1">
    <property type="nucleotide sequence ID" value="NZ_JAGGLU010000002.1"/>
</dbReference>
<evidence type="ECO:0000259" key="6">
    <source>
        <dbReference type="Pfam" id="PF03217"/>
    </source>
</evidence>
<evidence type="ECO:0000256" key="5">
    <source>
        <dbReference type="SAM" id="SignalP"/>
    </source>
</evidence>
<evidence type="ECO:0000256" key="3">
    <source>
        <dbReference type="ARBA" id="ARBA00023295"/>
    </source>
</evidence>
<gene>
    <name evidence="7" type="ORF">J2Z60_000574</name>
</gene>
<keyword evidence="3" id="KW-0326">Glycosidase</keyword>
<evidence type="ECO:0000256" key="2">
    <source>
        <dbReference type="ARBA" id="ARBA00022801"/>
    </source>
</evidence>
<comment type="similarity">
    <text evidence="1">Belongs to the glycosyl hydrolase 25 family.</text>
</comment>
<keyword evidence="8" id="KW-1185">Reference proteome</keyword>
<dbReference type="PROSITE" id="PS51904">
    <property type="entry name" value="GLYCOSYL_HYDROL_F25_2"/>
    <property type="match status" value="1"/>
</dbReference>
<dbReference type="InterPro" id="IPR002053">
    <property type="entry name" value="Glyco_hydro_25"/>
</dbReference>
<feature type="chain" id="PRO_5046425280" evidence="5">
    <location>
        <begin position="25"/>
        <end position="419"/>
    </location>
</feature>
<feature type="domain" description="S-layer protein C-terminal" evidence="6">
    <location>
        <begin position="350"/>
        <end position="416"/>
    </location>
</feature>
<reference evidence="7 8" key="1">
    <citation type="submission" date="2021-03" db="EMBL/GenBank/DDBJ databases">
        <title>Genomic Encyclopedia of Type Strains, Phase IV (KMG-IV): sequencing the most valuable type-strain genomes for metagenomic binning, comparative biology and taxonomic classification.</title>
        <authorList>
            <person name="Goeker M."/>
        </authorList>
    </citation>
    <scope>NUCLEOTIDE SEQUENCE [LARGE SCALE GENOMIC DNA]</scope>
    <source>
        <strain evidence="7 8">DSM 101872</strain>
    </source>
</reference>
<dbReference type="PANTHER" id="PTHR34135:SF2">
    <property type="entry name" value="LYSOZYME"/>
    <property type="match status" value="1"/>
</dbReference>
<dbReference type="SUPFAM" id="SSF51445">
    <property type="entry name" value="(Trans)glycosidases"/>
    <property type="match status" value="1"/>
</dbReference>
<organism evidence="7 8">
    <name type="scientific">Lactobacillus colini</name>
    <dbReference type="NCBI Taxonomy" id="1819254"/>
    <lineage>
        <taxon>Bacteria</taxon>
        <taxon>Bacillati</taxon>
        <taxon>Bacillota</taxon>
        <taxon>Bacilli</taxon>
        <taxon>Lactobacillales</taxon>
        <taxon>Lactobacillaceae</taxon>
        <taxon>Lactobacillus</taxon>
    </lineage>
</organism>
<feature type="region of interest" description="Disordered" evidence="4">
    <location>
        <begin position="259"/>
        <end position="293"/>
    </location>
</feature>
<dbReference type="InterPro" id="IPR024968">
    <property type="entry name" value="SlpA_C_lactobacillus"/>
</dbReference>
<comment type="caution">
    <text evidence="7">The sequence shown here is derived from an EMBL/GenBank/DDBJ whole genome shotgun (WGS) entry which is preliminary data.</text>
</comment>
<dbReference type="Proteomes" id="UP001519292">
    <property type="component" value="Unassembled WGS sequence"/>
</dbReference>
<accession>A0ABS4MCJ6</accession>
<dbReference type="SMART" id="SM00641">
    <property type="entry name" value="Glyco_25"/>
    <property type="match status" value="2"/>
</dbReference>
<dbReference type="InterPro" id="IPR017853">
    <property type="entry name" value="GH"/>
</dbReference>
<dbReference type="Pfam" id="PF01183">
    <property type="entry name" value="Glyco_hydro_25"/>
    <property type="match status" value="1"/>
</dbReference>
<dbReference type="Pfam" id="PF03217">
    <property type="entry name" value="SlpA"/>
    <property type="match status" value="1"/>
</dbReference>
<evidence type="ECO:0000313" key="7">
    <source>
        <dbReference type="EMBL" id="MBP2057410.1"/>
    </source>
</evidence>
<name>A0ABS4MCJ6_9LACO</name>
<dbReference type="InterPro" id="IPR018077">
    <property type="entry name" value="Glyco_hydro_fam25_subgr"/>
</dbReference>
<dbReference type="CDD" id="cd06415">
    <property type="entry name" value="GH25_Cpl1-like"/>
    <property type="match status" value="1"/>
</dbReference>
<proteinExistence type="inferred from homology"/>
<sequence>MRSANKKFFSALACAGVMATTAFIGVKTNIVSPKAVQVKAAKTSVATRSYGVDVSSFQSTDLSKNAQAGAQFAIVKVSEGTSYRNPNAKGQIASALANNMMPMAYHFATFGANSSAAVAEANYAISSAQAFGLPKGSYIAIDWETGDGNNVNGGKDASANAILAFMNKINAAGYQPLLYSGAYLLRSNINTNTILAKYPNSLWVASYATTGRIDTPDFNYFPSMNGVAIWQFTDNWRGLYVDGNISLLPLSFNTASSQAPASNSSSSSSSSSKSSSSTSTTKTSTDNTNQDKTTIRTPKTIMFKSRIYNKSGQYIGKYYSAYTPITVIGGSVEINGKLYYQIGDNQYVKVNNVDGTSRTFTHNAYVYNNRGSRIYTYGTKLYKGASRNTYGSAITIKDGTGKKYYRIGKNAYVKAANFR</sequence>
<evidence type="ECO:0000256" key="4">
    <source>
        <dbReference type="SAM" id="MobiDB-lite"/>
    </source>
</evidence>
<evidence type="ECO:0000256" key="1">
    <source>
        <dbReference type="ARBA" id="ARBA00010646"/>
    </source>
</evidence>
<dbReference type="PANTHER" id="PTHR34135">
    <property type="entry name" value="LYSOZYME"/>
    <property type="match status" value="1"/>
</dbReference>
<feature type="compositionally biased region" description="Low complexity" evidence="4">
    <location>
        <begin position="259"/>
        <end position="292"/>
    </location>
</feature>
<dbReference type="EMBL" id="JAGGLU010000002">
    <property type="protein sequence ID" value="MBP2057410.1"/>
    <property type="molecule type" value="Genomic_DNA"/>
</dbReference>
<keyword evidence="5" id="KW-0732">Signal</keyword>
<evidence type="ECO:0000313" key="8">
    <source>
        <dbReference type="Proteomes" id="UP001519292"/>
    </source>
</evidence>
<feature type="signal peptide" evidence="5">
    <location>
        <begin position="1"/>
        <end position="24"/>
    </location>
</feature>
<keyword evidence="2" id="KW-0378">Hydrolase</keyword>
<dbReference type="Gene3D" id="3.20.20.80">
    <property type="entry name" value="Glycosidases"/>
    <property type="match status" value="1"/>
</dbReference>